<dbReference type="PROSITE" id="PS51354">
    <property type="entry name" value="GLUTAREDOXIN_2"/>
    <property type="match status" value="1"/>
</dbReference>
<keyword evidence="4" id="KW-0676">Redox-active center</keyword>
<dbReference type="PANTHER" id="PTHR10168">
    <property type="entry name" value="GLUTAREDOXIN"/>
    <property type="match status" value="1"/>
</dbReference>
<evidence type="ECO:0000313" key="6">
    <source>
        <dbReference type="EMBL" id="KAL1553286.1"/>
    </source>
</evidence>
<evidence type="ECO:0000256" key="3">
    <source>
        <dbReference type="ARBA" id="ARBA00022490"/>
    </source>
</evidence>
<keyword evidence="7" id="KW-1185">Reference proteome</keyword>
<protein>
    <submittedName>
        <fullName evidence="6">Glutaredoxin-C5</fullName>
    </submittedName>
</protein>
<dbReference type="EMBL" id="JBEAFC010000006">
    <property type="protein sequence ID" value="KAL1553286.1"/>
    <property type="molecule type" value="Genomic_DNA"/>
</dbReference>
<dbReference type="InterPro" id="IPR036249">
    <property type="entry name" value="Thioredoxin-like_sf"/>
</dbReference>
<dbReference type="Gene3D" id="3.40.30.10">
    <property type="entry name" value="Glutaredoxin"/>
    <property type="match status" value="1"/>
</dbReference>
<proteinExistence type="inferred from homology"/>
<comment type="caution">
    <text evidence="6">The sequence shown here is derived from an EMBL/GenBank/DDBJ whole genome shotgun (WGS) entry which is preliminary data.</text>
</comment>
<dbReference type="CDD" id="cd03419">
    <property type="entry name" value="GRX_GRXh_1_2_like"/>
    <property type="match status" value="1"/>
</dbReference>
<organism evidence="6 7">
    <name type="scientific">Salvia divinorum</name>
    <name type="common">Maria pastora</name>
    <name type="synonym">Diviner's sage</name>
    <dbReference type="NCBI Taxonomy" id="28513"/>
    <lineage>
        <taxon>Eukaryota</taxon>
        <taxon>Viridiplantae</taxon>
        <taxon>Streptophyta</taxon>
        <taxon>Embryophyta</taxon>
        <taxon>Tracheophyta</taxon>
        <taxon>Spermatophyta</taxon>
        <taxon>Magnoliopsida</taxon>
        <taxon>eudicotyledons</taxon>
        <taxon>Gunneridae</taxon>
        <taxon>Pentapetalae</taxon>
        <taxon>asterids</taxon>
        <taxon>lamiids</taxon>
        <taxon>Lamiales</taxon>
        <taxon>Lamiaceae</taxon>
        <taxon>Nepetoideae</taxon>
        <taxon>Mentheae</taxon>
        <taxon>Salviinae</taxon>
        <taxon>Salvia</taxon>
        <taxon>Salvia subgen. Calosphace</taxon>
    </lineage>
</organism>
<evidence type="ECO:0000256" key="4">
    <source>
        <dbReference type="ARBA" id="ARBA00023284"/>
    </source>
</evidence>
<dbReference type="Pfam" id="PF00462">
    <property type="entry name" value="Glutaredoxin"/>
    <property type="match status" value="1"/>
</dbReference>
<dbReference type="GO" id="GO:0005737">
    <property type="term" value="C:cytoplasm"/>
    <property type="evidence" value="ECO:0007669"/>
    <property type="project" value="UniProtKB-SubCell"/>
</dbReference>
<evidence type="ECO:0000256" key="1">
    <source>
        <dbReference type="ARBA" id="ARBA00004496"/>
    </source>
</evidence>
<dbReference type="InterPro" id="IPR011905">
    <property type="entry name" value="GlrX-like_pln_2"/>
</dbReference>
<evidence type="ECO:0000259" key="5">
    <source>
        <dbReference type="Pfam" id="PF00462"/>
    </source>
</evidence>
<accession>A0ABD1HE53</accession>
<keyword evidence="3" id="KW-0963">Cytoplasm</keyword>
<dbReference type="InterPro" id="IPR014025">
    <property type="entry name" value="Glutaredoxin_subgr"/>
</dbReference>
<reference evidence="6 7" key="1">
    <citation type="submission" date="2024-06" db="EMBL/GenBank/DDBJ databases">
        <title>A chromosome level genome sequence of Diviner's sage (Salvia divinorum).</title>
        <authorList>
            <person name="Ford S.A."/>
            <person name="Ro D.-K."/>
            <person name="Ness R.W."/>
            <person name="Phillips M.A."/>
        </authorList>
    </citation>
    <scope>NUCLEOTIDE SEQUENCE [LARGE SCALE GENOMIC DNA]</scope>
    <source>
        <strain evidence="6">SAF-2024a</strain>
        <tissue evidence="6">Leaf</tissue>
    </source>
</reference>
<comment type="similarity">
    <text evidence="2">Belongs to the glutaredoxin family. CC-type subfamily.</text>
</comment>
<evidence type="ECO:0000313" key="7">
    <source>
        <dbReference type="Proteomes" id="UP001567538"/>
    </source>
</evidence>
<dbReference type="PRINTS" id="PR00160">
    <property type="entry name" value="GLUTAREDOXIN"/>
</dbReference>
<comment type="subcellular location">
    <subcellularLocation>
        <location evidence="1">Cytoplasm</location>
    </subcellularLocation>
</comment>
<gene>
    <name evidence="6" type="primary">GRXC5</name>
    <name evidence="6" type="ORF">AAHA92_13981</name>
</gene>
<evidence type="ECO:0000256" key="2">
    <source>
        <dbReference type="ARBA" id="ARBA00007568"/>
    </source>
</evidence>
<dbReference type="Proteomes" id="UP001567538">
    <property type="component" value="Unassembled WGS sequence"/>
</dbReference>
<dbReference type="NCBIfam" id="TIGR02189">
    <property type="entry name" value="GlrX-like_plant"/>
    <property type="match status" value="1"/>
</dbReference>
<dbReference type="InterPro" id="IPR002109">
    <property type="entry name" value="Glutaredoxin"/>
</dbReference>
<name>A0ABD1HE53_SALDI</name>
<sequence>MMRRRSQYSFKCGSSSAAAADPVRLVSANAVVIFSRRSCFLCHAVKQLFRGMGVNSMVYELDEYPELERLLLAGSAAVPVVFVGGRLIGGIERVMASHIGGTLVPLLKEAGALWL</sequence>
<feature type="domain" description="Glutaredoxin" evidence="5">
    <location>
        <begin position="31"/>
        <end position="88"/>
    </location>
</feature>
<dbReference type="AlphaFoldDB" id="A0ABD1HE53"/>
<dbReference type="SUPFAM" id="SSF52833">
    <property type="entry name" value="Thioredoxin-like"/>
    <property type="match status" value="1"/>
</dbReference>